<dbReference type="Proteomes" id="UP001529510">
    <property type="component" value="Unassembled WGS sequence"/>
</dbReference>
<reference evidence="1 2" key="1">
    <citation type="submission" date="2024-05" db="EMBL/GenBank/DDBJ databases">
        <title>Genome sequencing and assembly of Indian major carp, Cirrhinus mrigala (Hamilton, 1822).</title>
        <authorList>
            <person name="Mohindra V."/>
            <person name="Chowdhury L.M."/>
            <person name="Lal K."/>
            <person name="Jena J.K."/>
        </authorList>
    </citation>
    <scope>NUCLEOTIDE SEQUENCE [LARGE SCALE GENOMIC DNA]</scope>
    <source>
        <strain evidence="1">CM1030</strain>
        <tissue evidence="1">Blood</tissue>
    </source>
</reference>
<dbReference type="EMBL" id="JAMKFB020000020">
    <property type="protein sequence ID" value="KAL0164384.1"/>
    <property type="molecule type" value="Genomic_DNA"/>
</dbReference>
<proteinExistence type="predicted"/>
<dbReference type="AlphaFoldDB" id="A0ABD0NR50"/>
<comment type="caution">
    <text evidence="1">The sequence shown here is derived from an EMBL/GenBank/DDBJ whole genome shotgun (WGS) entry which is preliminary data.</text>
</comment>
<evidence type="ECO:0000313" key="1">
    <source>
        <dbReference type="EMBL" id="KAL0164384.1"/>
    </source>
</evidence>
<organism evidence="1 2">
    <name type="scientific">Cirrhinus mrigala</name>
    <name type="common">Mrigala</name>
    <dbReference type="NCBI Taxonomy" id="683832"/>
    <lineage>
        <taxon>Eukaryota</taxon>
        <taxon>Metazoa</taxon>
        <taxon>Chordata</taxon>
        <taxon>Craniata</taxon>
        <taxon>Vertebrata</taxon>
        <taxon>Euteleostomi</taxon>
        <taxon>Actinopterygii</taxon>
        <taxon>Neopterygii</taxon>
        <taxon>Teleostei</taxon>
        <taxon>Ostariophysi</taxon>
        <taxon>Cypriniformes</taxon>
        <taxon>Cyprinidae</taxon>
        <taxon>Labeoninae</taxon>
        <taxon>Labeonini</taxon>
        <taxon>Cirrhinus</taxon>
    </lineage>
</organism>
<name>A0ABD0NR50_CIRMR</name>
<protein>
    <submittedName>
        <fullName evidence="1">Uncharacterized protein</fullName>
    </submittedName>
</protein>
<accession>A0ABD0NR50</accession>
<keyword evidence="2" id="KW-1185">Reference proteome</keyword>
<sequence>MLHAREALKHYRWAVQLAESFFQQIGSNLMIPSDGFRGYKEEHRYIQQIFSTLVEGFQARLSEVGASVPQQTCLSIPLTEQLHIKVLSHLLVQDAKLEAQAQLRLEALQ</sequence>
<gene>
    <name evidence="1" type="ORF">M9458_040137</name>
</gene>
<evidence type="ECO:0000313" key="2">
    <source>
        <dbReference type="Proteomes" id="UP001529510"/>
    </source>
</evidence>
<feature type="non-terminal residue" evidence="1">
    <location>
        <position position="109"/>
    </location>
</feature>